<dbReference type="InterPro" id="IPR036271">
    <property type="entry name" value="Tet_transcr_reg_TetR-rel_C_sf"/>
</dbReference>
<dbReference type="Gene3D" id="1.10.357.10">
    <property type="entry name" value="Tetracycline Repressor, domain 2"/>
    <property type="match status" value="1"/>
</dbReference>
<dbReference type="PANTHER" id="PTHR30055">
    <property type="entry name" value="HTH-TYPE TRANSCRIPTIONAL REGULATOR RUTR"/>
    <property type="match status" value="1"/>
</dbReference>
<evidence type="ECO:0000256" key="4">
    <source>
        <dbReference type="PROSITE-ProRule" id="PRU00335"/>
    </source>
</evidence>
<keyword evidence="7" id="KW-1185">Reference proteome</keyword>
<dbReference type="SUPFAM" id="SSF46689">
    <property type="entry name" value="Homeodomain-like"/>
    <property type="match status" value="1"/>
</dbReference>
<keyword evidence="2 4" id="KW-0238">DNA-binding</keyword>
<dbReference type="PANTHER" id="PTHR30055:SF234">
    <property type="entry name" value="HTH-TYPE TRANSCRIPTIONAL REGULATOR BETI"/>
    <property type="match status" value="1"/>
</dbReference>
<comment type="caution">
    <text evidence="6">The sequence shown here is derived from an EMBL/GenBank/DDBJ whole genome shotgun (WGS) entry which is preliminary data.</text>
</comment>
<keyword evidence="3" id="KW-0804">Transcription</keyword>
<proteinExistence type="predicted"/>
<dbReference type="InterPro" id="IPR041479">
    <property type="entry name" value="TetR_CgmR_C"/>
</dbReference>
<gene>
    <name evidence="6" type="ORF">ACFYXQ_11035</name>
</gene>
<dbReference type="EMBL" id="JBIAQY010000003">
    <property type="protein sequence ID" value="MFF3568296.1"/>
    <property type="molecule type" value="Genomic_DNA"/>
</dbReference>
<dbReference type="Pfam" id="PF17937">
    <property type="entry name" value="TetR_C_28"/>
    <property type="match status" value="1"/>
</dbReference>
<name>A0ABW6RZC7_9NOCA</name>
<dbReference type="Pfam" id="PF00440">
    <property type="entry name" value="TetR_N"/>
    <property type="match status" value="1"/>
</dbReference>
<protein>
    <submittedName>
        <fullName evidence="6">TetR/AcrR family transcriptional regulator</fullName>
    </submittedName>
</protein>
<evidence type="ECO:0000259" key="5">
    <source>
        <dbReference type="PROSITE" id="PS50977"/>
    </source>
</evidence>
<evidence type="ECO:0000313" key="6">
    <source>
        <dbReference type="EMBL" id="MFF3568296.1"/>
    </source>
</evidence>
<feature type="DNA-binding region" description="H-T-H motif" evidence="4">
    <location>
        <begin position="25"/>
        <end position="44"/>
    </location>
</feature>
<evidence type="ECO:0000256" key="3">
    <source>
        <dbReference type="ARBA" id="ARBA00023163"/>
    </source>
</evidence>
<dbReference type="InterPro" id="IPR050109">
    <property type="entry name" value="HTH-type_TetR-like_transc_reg"/>
</dbReference>
<organism evidence="6 7">
    <name type="scientific">Nocardia jiangxiensis</name>
    <dbReference type="NCBI Taxonomy" id="282685"/>
    <lineage>
        <taxon>Bacteria</taxon>
        <taxon>Bacillati</taxon>
        <taxon>Actinomycetota</taxon>
        <taxon>Actinomycetes</taxon>
        <taxon>Mycobacteriales</taxon>
        <taxon>Nocardiaceae</taxon>
        <taxon>Nocardia</taxon>
    </lineage>
</organism>
<feature type="domain" description="HTH tetR-type" evidence="5">
    <location>
        <begin position="2"/>
        <end position="62"/>
    </location>
</feature>
<sequence length="184" mass="20201">MTATRDRILDALENLLVDQGISRVTLENVAAAAGVSKGGLLYHFKNKDALLAGLVHRLGERADEQVKHAVGQGRSLAEWYLQNPDSSNESDALELALYRSMVAAMRTVDAHDQRDDQVQQALTAVMDAWKSGLDAEFEDPVHAEIVRLVGDGVYLRALLGLSPIDPDRYREVVTRLLNPPSSGR</sequence>
<dbReference type="SUPFAM" id="SSF48498">
    <property type="entry name" value="Tetracyclin repressor-like, C-terminal domain"/>
    <property type="match status" value="1"/>
</dbReference>
<accession>A0ABW6RZC7</accession>
<reference evidence="6 7" key="1">
    <citation type="submission" date="2024-10" db="EMBL/GenBank/DDBJ databases">
        <title>The Natural Products Discovery Center: Release of the First 8490 Sequenced Strains for Exploring Actinobacteria Biosynthetic Diversity.</title>
        <authorList>
            <person name="Kalkreuter E."/>
            <person name="Kautsar S.A."/>
            <person name="Yang D."/>
            <person name="Bader C.D."/>
            <person name="Teijaro C.N."/>
            <person name="Fluegel L."/>
            <person name="Davis C.M."/>
            <person name="Simpson J.R."/>
            <person name="Lauterbach L."/>
            <person name="Steele A.D."/>
            <person name="Gui C."/>
            <person name="Meng S."/>
            <person name="Li G."/>
            <person name="Viehrig K."/>
            <person name="Ye F."/>
            <person name="Su P."/>
            <person name="Kiefer A.F."/>
            <person name="Nichols A."/>
            <person name="Cepeda A.J."/>
            <person name="Yan W."/>
            <person name="Fan B."/>
            <person name="Jiang Y."/>
            <person name="Adhikari A."/>
            <person name="Zheng C.-J."/>
            <person name="Schuster L."/>
            <person name="Cowan T.M."/>
            <person name="Smanski M.J."/>
            <person name="Chevrette M.G."/>
            <person name="De Carvalho L.P.S."/>
            <person name="Shen B."/>
        </authorList>
    </citation>
    <scope>NUCLEOTIDE SEQUENCE [LARGE SCALE GENOMIC DNA]</scope>
    <source>
        <strain evidence="6 7">NPDC002593</strain>
    </source>
</reference>
<evidence type="ECO:0000256" key="2">
    <source>
        <dbReference type="ARBA" id="ARBA00023125"/>
    </source>
</evidence>
<dbReference type="RefSeq" id="WP_040817217.1">
    <property type="nucleotide sequence ID" value="NZ_JBIAQY010000003.1"/>
</dbReference>
<dbReference type="Proteomes" id="UP001601992">
    <property type="component" value="Unassembled WGS sequence"/>
</dbReference>
<keyword evidence="1" id="KW-0805">Transcription regulation</keyword>
<dbReference type="PRINTS" id="PR00455">
    <property type="entry name" value="HTHTETR"/>
</dbReference>
<evidence type="ECO:0000256" key="1">
    <source>
        <dbReference type="ARBA" id="ARBA00023015"/>
    </source>
</evidence>
<dbReference type="InterPro" id="IPR001647">
    <property type="entry name" value="HTH_TetR"/>
</dbReference>
<dbReference type="InterPro" id="IPR009057">
    <property type="entry name" value="Homeodomain-like_sf"/>
</dbReference>
<evidence type="ECO:0000313" key="7">
    <source>
        <dbReference type="Proteomes" id="UP001601992"/>
    </source>
</evidence>
<dbReference type="PROSITE" id="PS50977">
    <property type="entry name" value="HTH_TETR_2"/>
    <property type="match status" value="1"/>
</dbReference>